<dbReference type="Gene3D" id="3.10.180.10">
    <property type="entry name" value="2,3-Dihydroxybiphenyl 1,2-Dioxygenase, domain 1"/>
    <property type="match status" value="1"/>
</dbReference>
<dbReference type="Proteomes" id="UP000198704">
    <property type="component" value="Unassembled WGS sequence"/>
</dbReference>
<dbReference type="EMBL" id="FNHS01000001">
    <property type="protein sequence ID" value="SDM20332.1"/>
    <property type="molecule type" value="Genomic_DNA"/>
</dbReference>
<dbReference type="InterPro" id="IPR029068">
    <property type="entry name" value="Glyas_Bleomycin-R_OHBP_Dase"/>
</dbReference>
<dbReference type="SUPFAM" id="SSF54593">
    <property type="entry name" value="Glyoxalase/Bleomycin resistance protein/Dihydroxybiphenyl dioxygenase"/>
    <property type="match status" value="1"/>
</dbReference>
<evidence type="ECO:0000259" key="1">
    <source>
        <dbReference type="Pfam" id="PF13468"/>
    </source>
</evidence>
<dbReference type="RefSeq" id="WP_091712536.1">
    <property type="nucleotide sequence ID" value="NZ_FNHS01000001.1"/>
</dbReference>
<dbReference type="InterPro" id="IPR025870">
    <property type="entry name" value="Glyoxalase-like_dom"/>
</dbReference>
<name>A0A1G9RAI0_9HYPH</name>
<protein>
    <submittedName>
        <fullName evidence="2">Glyoxalase-like domain-containing protein</fullName>
    </submittedName>
</protein>
<evidence type="ECO:0000313" key="2">
    <source>
        <dbReference type="EMBL" id="SDM20332.1"/>
    </source>
</evidence>
<proteinExistence type="predicted"/>
<gene>
    <name evidence="2" type="ORF">SAMN05216360_101177</name>
</gene>
<evidence type="ECO:0000313" key="3">
    <source>
        <dbReference type="Proteomes" id="UP000198704"/>
    </source>
</evidence>
<feature type="domain" description="Glyoxalase-like" evidence="1">
    <location>
        <begin position="4"/>
        <end position="181"/>
    </location>
</feature>
<dbReference type="AlphaFoldDB" id="A0A1G9RAI0"/>
<accession>A0A1G9RAI0</accession>
<reference evidence="3" key="1">
    <citation type="submission" date="2016-10" db="EMBL/GenBank/DDBJ databases">
        <authorList>
            <person name="Varghese N."/>
            <person name="Submissions S."/>
        </authorList>
    </citation>
    <scope>NUCLEOTIDE SEQUENCE [LARGE SCALE GENOMIC DNA]</scope>
    <source>
        <strain evidence="3">BL47</strain>
    </source>
</reference>
<dbReference type="Pfam" id="PF13468">
    <property type="entry name" value="Glyoxalase_3"/>
    <property type="match status" value="1"/>
</dbReference>
<sequence length="212" mass="22662">MLTLDHLVVVAPDLAEGVAHVHDCLGLAMPEGGHHRQMGTRNHLLRLGDAIFLEVIAVDPEAPASPHARWFGLSDPTKVRADWDSGRRLRGFVVRTDDLDGVLAAHPDLLGQAATMTRGALSWRFGLRPDGAWLADGAAPCVMAWGQSGNPARTMPDLGAQLDALVLTHPDPDAARQLHTALGLAEPPEIIQGDGPRWTARITTPSGSRTLT</sequence>
<keyword evidence="3" id="KW-1185">Reference proteome</keyword>
<dbReference type="STRING" id="582672.SAMN05216360_101177"/>
<organism evidence="2 3">
    <name type="scientific">Methylobacterium phyllostachyos</name>
    <dbReference type="NCBI Taxonomy" id="582672"/>
    <lineage>
        <taxon>Bacteria</taxon>
        <taxon>Pseudomonadati</taxon>
        <taxon>Pseudomonadota</taxon>
        <taxon>Alphaproteobacteria</taxon>
        <taxon>Hyphomicrobiales</taxon>
        <taxon>Methylobacteriaceae</taxon>
        <taxon>Methylobacterium</taxon>
    </lineage>
</organism>
<dbReference type="OrthoDB" id="8451710at2"/>